<gene>
    <name evidence="5" type="ORF">MFU01_36760</name>
</gene>
<dbReference type="EMBL" id="BJXR01000030">
    <property type="protein sequence ID" value="GEN08639.1"/>
    <property type="molecule type" value="Genomic_DNA"/>
</dbReference>
<dbReference type="STRING" id="1334629.MFUL124B02_16430"/>
<feature type="compositionally biased region" description="Gly residues" evidence="3">
    <location>
        <begin position="1"/>
        <end position="12"/>
    </location>
</feature>
<reference evidence="5 6" key="1">
    <citation type="submission" date="2019-07" db="EMBL/GenBank/DDBJ databases">
        <title>Whole genome shotgun sequence of Myxococcus fulvus NBRC 100333.</title>
        <authorList>
            <person name="Hosoyama A."/>
            <person name="Uohara A."/>
            <person name="Ohji S."/>
            <person name="Ichikawa N."/>
        </authorList>
    </citation>
    <scope>NUCLEOTIDE SEQUENCE [LARGE SCALE GENOMIC DNA]</scope>
    <source>
        <strain evidence="5 6">NBRC 100333</strain>
    </source>
</reference>
<dbReference type="GO" id="GO:0005829">
    <property type="term" value="C:cytosol"/>
    <property type="evidence" value="ECO:0007669"/>
    <property type="project" value="TreeGrafter"/>
</dbReference>
<evidence type="ECO:0000259" key="4">
    <source>
        <dbReference type="PROSITE" id="PS51352"/>
    </source>
</evidence>
<accession>A0A511T3A3</accession>
<dbReference type="PROSITE" id="PS51352">
    <property type="entry name" value="THIOREDOXIN_2"/>
    <property type="match status" value="1"/>
</dbReference>
<proteinExistence type="predicted"/>
<name>A0A511T3A3_MYXFU</name>
<dbReference type="InterPro" id="IPR036249">
    <property type="entry name" value="Thioredoxin-like_sf"/>
</dbReference>
<dbReference type="SUPFAM" id="SSF82185">
    <property type="entry name" value="Histone H3 K4-specific methyltransferase SET7/9 N-terminal domain"/>
    <property type="match status" value="2"/>
</dbReference>
<sequence>MQTGSVAGGLGQGRSQRKKREDRSECENGKGRAHGAQHRATLARREGFDYKRPTPIRIRGFIVSTHPVDLTAETFEQMTGKPGLVLVDFWAEWCGPCRNFAPTYAATAEKHPDVVFGKVDTEAQQELSGRFQIQSIPTLMAFKDGTVVHRSSGAMSPGRLDALVKSLKTLDVAYAKQAEENKKLTEQGIVPPGVHPEATWDEGDSEWVYGATDPKGRKQGPYKYWRADGTLCNECSFENDKPHGPFKRFHESGEVSQDGDFVKGELHGPRTWYASEKFTTERMHENGVSTLVRKTVMVYEHGRVTGVTHYDGQDRRVVPSTGEPYPDRPEGIPLEAELREDLNQWSHVELNTDGERHGLARFWLQDGQLLWEGEFVEGQRHGTYRSLAKDEYLDPRVKFDEGRYEQDVACGKWTLLDADRQVVLTRDLGVAQAEAELSASPVFSNVPRSAEAWREYAATCVAARKHREALLALARSVAMDQQVAPFLELMERVALPRTPDNAKATAGEALQNAADSSSALAETLVRGGDAGMLLRAHAVRLDQLDRPRAALDFVNAALLVAPERTAFLFTRGLVLLNMGMDSHALKDAEALAKAEPGTATFLGTYARALFPVFDFWPAKEKPVSTYEDLPEKPAQTLDAIVRIVQKYATRLQLVRAALLGRFKPGAVLPWMPPDVSALLPAGPVELAEEEVEIGEDSVSVDETLSVAGMGLPDLIRLARGDWNALTWLLWACGESKVVLPKKVAPPADFGQAAGMSSQRHWRVRDRKVTGGRGAQASGAAGFEFAGVEIDALHPNLLGIAEQHYAEMQAMFYWLTDSHNVSPWQDNLRGS</sequence>
<dbReference type="Gene3D" id="3.40.30.10">
    <property type="entry name" value="Glutaredoxin"/>
    <property type="match status" value="1"/>
</dbReference>
<feature type="region of interest" description="Disordered" evidence="3">
    <location>
        <begin position="1"/>
        <end position="46"/>
    </location>
</feature>
<keyword evidence="2" id="KW-0676">Redox-active center</keyword>
<dbReference type="Gene3D" id="1.25.40.10">
    <property type="entry name" value="Tetratricopeptide repeat domain"/>
    <property type="match status" value="1"/>
</dbReference>
<evidence type="ECO:0000256" key="1">
    <source>
        <dbReference type="ARBA" id="ARBA00023157"/>
    </source>
</evidence>
<dbReference type="Gene3D" id="2.20.110.10">
    <property type="entry name" value="Histone H3 K4-specific methyltransferase SET7/9 N-terminal domain"/>
    <property type="match status" value="2"/>
</dbReference>
<protein>
    <recommendedName>
        <fullName evidence="4">Thioredoxin domain-containing protein</fullName>
    </recommendedName>
</protein>
<dbReference type="GO" id="GO:0015035">
    <property type="term" value="F:protein-disulfide reductase activity"/>
    <property type="evidence" value="ECO:0007669"/>
    <property type="project" value="TreeGrafter"/>
</dbReference>
<evidence type="ECO:0000256" key="3">
    <source>
        <dbReference type="SAM" id="MobiDB-lite"/>
    </source>
</evidence>
<evidence type="ECO:0000313" key="5">
    <source>
        <dbReference type="EMBL" id="GEN08639.1"/>
    </source>
</evidence>
<dbReference type="SUPFAM" id="SSF52833">
    <property type="entry name" value="Thioredoxin-like"/>
    <property type="match status" value="1"/>
</dbReference>
<dbReference type="InterPro" id="IPR011990">
    <property type="entry name" value="TPR-like_helical_dom_sf"/>
</dbReference>
<dbReference type="PANTHER" id="PTHR45663">
    <property type="entry name" value="GEO12009P1"/>
    <property type="match status" value="1"/>
</dbReference>
<dbReference type="CDD" id="cd02947">
    <property type="entry name" value="TRX_family"/>
    <property type="match status" value="1"/>
</dbReference>
<dbReference type="InterPro" id="IPR017937">
    <property type="entry name" value="Thioredoxin_CS"/>
</dbReference>
<feature type="domain" description="Thioredoxin" evidence="4">
    <location>
        <begin position="41"/>
        <end position="169"/>
    </location>
</feature>
<evidence type="ECO:0000313" key="6">
    <source>
        <dbReference type="Proteomes" id="UP000321514"/>
    </source>
</evidence>
<dbReference type="Proteomes" id="UP000321514">
    <property type="component" value="Unassembled WGS sequence"/>
</dbReference>
<feature type="compositionally biased region" description="Basic and acidic residues" evidence="3">
    <location>
        <begin position="19"/>
        <end position="30"/>
    </location>
</feature>
<dbReference type="AlphaFoldDB" id="A0A511T3A3"/>
<keyword evidence="1" id="KW-1015">Disulfide bond</keyword>
<dbReference type="SUPFAM" id="SSF48452">
    <property type="entry name" value="TPR-like"/>
    <property type="match status" value="1"/>
</dbReference>
<dbReference type="Pfam" id="PF00085">
    <property type="entry name" value="Thioredoxin"/>
    <property type="match status" value="1"/>
</dbReference>
<evidence type="ECO:0000256" key="2">
    <source>
        <dbReference type="ARBA" id="ARBA00023284"/>
    </source>
</evidence>
<dbReference type="GO" id="GO:0006950">
    <property type="term" value="P:response to stress"/>
    <property type="evidence" value="ECO:0007669"/>
    <property type="project" value="UniProtKB-ARBA"/>
</dbReference>
<dbReference type="PRINTS" id="PR00421">
    <property type="entry name" value="THIOREDOXIN"/>
</dbReference>
<dbReference type="PANTHER" id="PTHR45663:SF40">
    <property type="entry name" value="THIOREDOXIN 2"/>
    <property type="match status" value="1"/>
</dbReference>
<dbReference type="InterPro" id="IPR013766">
    <property type="entry name" value="Thioredoxin_domain"/>
</dbReference>
<dbReference type="PROSITE" id="PS00194">
    <property type="entry name" value="THIOREDOXIN_1"/>
    <property type="match status" value="1"/>
</dbReference>
<organism evidence="5 6">
    <name type="scientific">Myxococcus fulvus</name>
    <dbReference type="NCBI Taxonomy" id="33"/>
    <lineage>
        <taxon>Bacteria</taxon>
        <taxon>Pseudomonadati</taxon>
        <taxon>Myxococcota</taxon>
        <taxon>Myxococcia</taxon>
        <taxon>Myxococcales</taxon>
        <taxon>Cystobacterineae</taxon>
        <taxon>Myxococcaceae</taxon>
        <taxon>Myxococcus</taxon>
    </lineage>
</organism>
<comment type="caution">
    <text evidence="5">The sequence shown here is derived from an EMBL/GenBank/DDBJ whole genome shotgun (WGS) entry which is preliminary data.</text>
</comment>